<keyword evidence="11" id="KW-0418">Kinase</keyword>
<evidence type="ECO:0000256" key="17">
    <source>
        <dbReference type="ARBA" id="ARBA00048679"/>
    </source>
</evidence>
<dbReference type="InterPro" id="IPR017441">
    <property type="entry name" value="Protein_kinase_ATP_BS"/>
</dbReference>
<dbReference type="InterPro" id="IPR000719">
    <property type="entry name" value="Prot_kinase_dom"/>
</dbReference>
<dbReference type="InterPro" id="IPR008271">
    <property type="entry name" value="Ser/Thr_kinase_AS"/>
</dbReference>
<dbReference type="InterPro" id="IPR011009">
    <property type="entry name" value="Kinase-like_dom_sf"/>
</dbReference>
<evidence type="ECO:0000256" key="6">
    <source>
        <dbReference type="ARBA" id="ARBA00022679"/>
    </source>
</evidence>
<dbReference type="PROSITE" id="PS00108">
    <property type="entry name" value="PROTEIN_KINASE_ST"/>
    <property type="match status" value="2"/>
</dbReference>
<dbReference type="STRING" id="3818.A0A445BPM6"/>
<dbReference type="Gene3D" id="3.30.200.20">
    <property type="entry name" value="Phosphorylase Kinase, domain 1"/>
    <property type="match status" value="2"/>
</dbReference>
<dbReference type="SUPFAM" id="SSF52058">
    <property type="entry name" value="L domain-like"/>
    <property type="match status" value="1"/>
</dbReference>
<dbReference type="GO" id="GO:0005524">
    <property type="term" value="F:ATP binding"/>
    <property type="evidence" value="ECO:0007669"/>
    <property type="project" value="UniProtKB-UniRule"/>
</dbReference>
<dbReference type="PROSITE" id="PS50011">
    <property type="entry name" value="PROTEIN_KINASE_DOM"/>
    <property type="match status" value="2"/>
</dbReference>
<comment type="caution">
    <text evidence="21">The sequence shown here is derived from an EMBL/GenBank/DDBJ whole genome shotgun (WGS) entry which is preliminary data.</text>
</comment>
<evidence type="ECO:0000256" key="10">
    <source>
        <dbReference type="ARBA" id="ARBA00022741"/>
    </source>
</evidence>
<dbReference type="InterPro" id="IPR001611">
    <property type="entry name" value="Leu-rich_rpt"/>
</dbReference>
<evidence type="ECO:0000256" key="16">
    <source>
        <dbReference type="ARBA" id="ARBA00047899"/>
    </source>
</evidence>
<keyword evidence="8" id="KW-0732">Signal</keyword>
<keyword evidence="7 19" id="KW-0812">Transmembrane</keyword>
<comment type="catalytic activity">
    <reaction evidence="17">
        <text>L-seryl-[protein] + ATP = O-phospho-L-seryl-[protein] + ADP + H(+)</text>
        <dbReference type="Rhea" id="RHEA:17989"/>
        <dbReference type="Rhea" id="RHEA-COMP:9863"/>
        <dbReference type="Rhea" id="RHEA-COMP:11604"/>
        <dbReference type="ChEBI" id="CHEBI:15378"/>
        <dbReference type="ChEBI" id="CHEBI:29999"/>
        <dbReference type="ChEBI" id="CHEBI:30616"/>
        <dbReference type="ChEBI" id="CHEBI:83421"/>
        <dbReference type="ChEBI" id="CHEBI:456216"/>
        <dbReference type="EC" id="2.7.11.1"/>
    </reaction>
</comment>
<name>A0A445BPM6_ARAHY</name>
<dbReference type="Pfam" id="PF12819">
    <property type="entry name" value="Malectin_like"/>
    <property type="match status" value="1"/>
</dbReference>
<keyword evidence="12 18" id="KW-0067">ATP-binding</keyword>
<dbReference type="Gene3D" id="3.80.10.10">
    <property type="entry name" value="Ribonuclease Inhibitor"/>
    <property type="match status" value="1"/>
</dbReference>
<feature type="binding site" evidence="18">
    <location>
        <position position="821"/>
    </location>
    <ligand>
        <name>ATP</name>
        <dbReference type="ChEBI" id="CHEBI:30616"/>
    </ligand>
</feature>
<evidence type="ECO:0000256" key="2">
    <source>
        <dbReference type="ARBA" id="ARBA00012513"/>
    </source>
</evidence>
<dbReference type="Proteomes" id="UP000289738">
    <property type="component" value="Chromosome A09"/>
</dbReference>
<evidence type="ECO:0000256" key="7">
    <source>
        <dbReference type="ARBA" id="ARBA00022692"/>
    </source>
</evidence>
<dbReference type="PRINTS" id="PR00019">
    <property type="entry name" value="LEURICHRPT"/>
</dbReference>
<dbReference type="PANTHER" id="PTHR45631">
    <property type="entry name" value="OS07G0107800 PROTEIN-RELATED"/>
    <property type="match status" value="1"/>
</dbReference>
<dbReference type="Pfam" id="PF07714">
    <property type="entry name" value="PK_Tyr_Ser-Thr"/>
    <property type="match status" value="2"/>
</dbReference>
<dbReference type="Pfam" id="PF13855">
    <property type="entry name" value="LRR_8"/>
    <property type="match status" value="1"/>
</dbReference>
<keyword evidence="9" id="KW-0677">Repeat</keyword>
<evidence type="ECO:0000256" key="11">
    <source>
        <dbReference type="ARBA" id="ARBA00022777"/>
    </source>
</evidence>
<reference evidence="21 22" key="1">
    <citation type="submission" date="2019-01" db="EMBL/GenBank/DDBJ databases">
        <title>Sequencing of cultivated peanut Arachis hypogaea provides insights into genome evolution and oil improvement.</title>
        <authorList>
            <person name="Chen X."/>
        </authorList>
    </citation>
    <scope>NUCLEOTIDE SEQUENCE [LARGE SCALE GENOMIC DNA]</scope>
    <source>
        <strain evidence="22">cv. Fuhuasheng</strain>
        <tissue evidence="21">Leaves</tissue>
    </source>
</reference>
<keyword evidence="14 19" id="KW-0472">Membrane</keyword>
<evidence type="ECO:0000313" key="21">
    <source>
        <dbReference type="EMBL" id="RYR40602.1"/>
    </source>
</evidence>
<evidence type="ECO:0000256" key="9">
    <source>
        <dbReference type="ARBA" id="ARBA00022737"/>
    </source>
</evidence>
<dbReference type="Gene3D" id="1.10.510.10">
    <property type="entry name" value="Transferase(Phosphotransferase) domain 1"/>
    <property type="match status" value="2"/>
</dbReference>
<evidence type="ECO:0000256" key="4">
    <source>
        <dbReference type="ARBA" id="ARBA00022553"/>
    </source>
</evidence>
<sequence length="1114" mass="123778">MMKVHHKNLTSLIGYCNEEKNKALIYEYMANGDLDEQLLGKKSNTKFLTWEDRLRIAVDAAQGLEYLHHGCKPLIIHRDVKCANILLTENFQAKLADFGLSRSYLADGDTHISTAIVAGTLGYLDPQCTMLNRFTEKSDVYSFGVVLLKIITGQPAISKTEDKVHISHRVDSLLSKGDIEGIVDSELQGDFDSSSVWKAVEIAMASVSYSPDKRPYMSDVLVVLKECLAIELARKQSNIDTENTDFIEFTYNLTSETGPLVSIDCGLPQNSSYTEKHTSIFYISDSGFIDTGVSKSVSAEFKINLQQQLSNLRSFPSGIRNCYRINVTSATKYLIRASFYYGNYDGTNVAPKFDLHLGANFMDTVKFTNASVTTFSEIIYTPLLDYIHLCLVNTGTGTPFISAIELRTLKNDTYVTQSWESLARLRRFDLGSTTNLQYRYKDDIYDRIWAPLGFDLWTQISSKLTNDELTQNHYQPPTIVMSTAAMPVNASASFDFYWDPDNVDEQYYVFMHFNEVKKLAPNETRSFNVTLNGKYWGGPLVPTYQSTSTIFSPSALAGESRYLFSLLRTEDSTLPPIINAIEVYTVKDLSRPETSQDDVDAITNIKKAYGVARNWEADPCGPTKYIWQGLNCSYDGNDPPRITSLDLSNNNLSGSVPDFLTQLQSLKVLNLGNNNLTGLVPNGLLDKSKKGSLSLSVEHNPNLCASTSCNQQTGGAISNKKKNNNNNHIVIPIAASIAGVLVLLAIVATAVICGLKKRKSKAVNIDEEQTAPNFSKIGPNQRQYTFNEIVKITNNFNRILGRGGFGTVYHGLIGDTQVAVKMLSPSAVRGYEQFLAEVKLLMVVHHRNLTSLIGYCNDESNIGLIYEYMANGNLEEHLSGKKNNAKLLSWEDRLRISVDAAQGLEYLHSGCKPPIIHRDVKCANILLNENFEAKLADFGLSKPFPTEEGTHISTVVAGTPGYLDPEYRDSNKLAEKSDVYSFGVVLLKMITGQAAYVKMQDEDNKPHISSWISSMLSNGEIKSIVDSKLQEDFDSGSVWKAVETAMACVASSSNKRPHMSDVVTQLKECLAAELARKRTDHATEQSDSLESDLASISVTTTEFEPIARLWDKQL</sequence>
<keyword evidence="13 19" id="KW-1133">Transmembrane helix</keyword>
<keyword evidence="10 18" id="KW-0547">Nucleotide-binding</keyword>
<evidence type="ECO:0000256" key="3">
    <source>
        <dbReference type="ARBA" id="ARBA00022527"/>
    </source>
</evidence>
<comment type="subcellular location">
    <subcellularLocation>
        <location evidence="1">Membrane</location>
        <topology evidence="1">Single-pass membrane protein</topology>
    </subcellularLocation>
</comment>
<dbReference type="GO" id="GO:0016020">
    <property type="term" value="C:membrane"/>
    <property type="evidence" value="ECO:0007669"/>
    <property type="project" value="UniProtKB-SubCell"/>
</dbReference>
<dbReference type="PROSITE" id="PS00107">
    <property type="entry name" value="PROTEIN_KINASE_ATP"/>
    <property type="match status" value="1"/>
</dbReference>
<evidence type="ECO:0000256" key="18">
    <source>
        <dbReference type="PROSITE-ProRule" id="PRU10141"/>
    </source>
</evidence>
<evidence type="ECO:0000259" key="20">
    <source>
        <dbReference type="PROSITE" id="PS50011"/>
    </source>
</evidence>
<protein>
    <recommendedName>
        <fullName evidence="2">non-specific serine/threonine protein kinase</fullName>
        <ecNumber evidence="2">2.7.11.1</ecNumber>
    </recommendedName>
</protein>
<evidence type="ECO:0000313" key="22">
    <source>
        <dbReference type="Proteomes" id="UP000289738"/>
    </source>
</evidence>
<evidence type="ECO:0000256" key="5">
    <source>
        <dbReference type="ARBA" id="ARBA00022614"/>
    </source>
</evidence>
<comment type="catalytic activity">
    <reaction evidence="16">
        <text>L-threonyl-[protein] + ATP = O-phospho-L-threonyl-[protein] + ADP + H(+)</text>
        <dbReference type="Rhea" id="RHEA:46608"/>
        <dbReference type="Rhea" id="RHEA-COMP:11060"/>
        <dbReference type="Rhea" id="RHEA-COMP:11605"/>
        <dbReference type="ChEBI" id="CHEBI:15378"/>
        <dbReference type="ChEBI" id="CHEBI:30013"/>
        <dbReference type="ChEBI" id="CHEBI:30616"/>
        <dbReference type="ChEBI" id="CHEBI:61977"/>
        <dbReference type="ChEBI" id="CHEBI:456216"/>
        <dbReference type="EC" id="2.7.11.1"/>
    </reaction>
</comment>
<evidence type="ECO:0000256" key="19">
    <source>
        <dbReference type="SAM" id="Phobius"/>
    </source>
</evidence>
<keyword evidence="22" id="KW-1185">Reference proteome</keyword>
<dbReference type="SMART" id="SM00220">
    <property type="entry name" value="S_TKc"/>
    <property type="match status" value="1"/>
</dbReference>
<dbReference type="EMBL" id="SDMP01000009">
    <property type="protein sequence ID" value="RYR40602.1"/>
    <property type="molecule type" value="Genomic_DNA"/>
</dbReference>
<feature type="transmembrane region" description="Helical" evidence="19">
    <location>
        <begin position="729"/>
        <end position="755"/>
    </location>
</feature>
<dbReference type="InterPro" id="IPR001245">
    <property type="entry name" value="Ser-Thr/Tyr_kinase_cat_dom"/>
</dbReference>
<evidence type="ECO:0000256" key="1">
    <source>
        <dbReference type="ARBA" id="ARBA00004167"/>
    </source>
</evidence>
<accession>A0A445BPM6</accession>
<proteinExistence type="predicted"/>
<keyword evidence="4" id="KW-0597">Phosphoprotein</keyword>
<keyword evidence="15" id="KW-0675">Receptor</keyword>
<evidence type="ECO:0000256" key="13">
    <source>
        <dbReference type="ARBA" id="ARBA00022989"/>
    </source>
</evidence>
<dbReference type="SUPFAM" id="SSF56112">
    <property type="entry name" value="Protein kinase-like (PK-like)"/>
    <property type="match status" value="2"/>
</dbReference>
<dbReference type="GO" id="GO:0004674">
    <property type="term" value="F:protein serine/threonine kinase activity"/>
    <property type="evidence" value="ECO:0007669"/>
    <property type="project" value="UniProtKB-KW"/>
</dbReference>
<dbReference type="PANTHER" id="PTHR45631:SF202">
    <property type="entry name" value="SENESCENCE-INDUCED RECEPTOR-LIKE SERINE_THREONINE-PROTEIN KINASE"/>
    <property type="match status" value="1"/>
</dbReference>
<feature type="domain" description="Protein kinase" evidence="20">
    <location>
        <begin position="1"/>
        <end position="228"/>
    </location>
</feature>
<evidence type="ECO:0000256" key="12">
    <source>
        <dbReference type="ARBA" id="ARBA00022840"/>
    </source>
</evidence>
<dbReference type="InterPro" id="IPR024788">
    <property type="entry name" value="Malectin-like_Carb-bd_dom"/>
</dbReference>
<keyword evidence="5" id="KW-0433">Leucine-rich repeat</keyword>
<dbReference type="FunFam" id="1.10.510.10:FF:000146">
    <property type="entry name" value="LRR receptor-like serine/threonine-protein kinase IOS1"/>
    <property type="match status" value="2"/>
</dbReference>
<evidence type="ECO:0000256" key="8">
    <source>
        <dbReference type="ARBA" id="ARBA00022729"/>
    </source>
</evidence>
<keyword evidence="3" id="KW-0723">Serine/threonine-protein kinase</keyword>
<dbReference type="CDD" id="cd14066">
    <property type="entry name" value="STKc_IRAK"/>
    <property type="match status" value="1"/>
</dbReference>
<organism evidence="21 22">
    <name type="scientific">Arachis hypogaea</name>
    <name type="common">Peanut</name>
    <dbReference type="NCBI Taxonomy" id="3818"/>
    <lineage>
        <taxon>Eukaryota</taxon>
        <taxon>Viridiplantae</taxon>
        <taxon>Streptophyta</taxon>
        <taxon>Embryophyta</taxon>
        <taxon>Tracheophyta</taxon>
        <taxon>Spermatophyta</taxon>
        <taxon>Magnoliopsida</taxon>
        <taxon>eudicotyledons</taxon>
        <taxon>Gunneridae</taxon>
        <taxon>Pentapetalae</taxon>
        <taxon>rosids</taxon>
        <taxon>fabids</taxon>
        <taxon>Fabales</taxon>
        <taxon>Fabaceae</taxon>
        <taxon>Papilionoideae</taxon>
        <taxon>50 kb inversion clade</taxon>
        <taxon>dalbergioids sensu lato</taxon>
        <taxon>Dalbergieae</taxon>
        <taxon>Pterocarpus clade</taxon>
        <taxon>Arachis</taxon>
    </lineage>
</organism>
<gene>
    <name evidence="21" type="ORF">Ahy_A09g046350</name>
</gene>
<dbReference type="EC" id="2.7.11.1" evidence="2"/>
<evidence type="ECO:0000256" key="15">
    <source>
        <dbReference type="ARBA" id="ARBA00023170"/>
    </source>
</evidence>
<dbReference type="AlphaFoldDB" id="A0A445BPM6"/>
<evidence type="ECO:0000256" key="14">
    <source>
        <dbReference type="ARBA" id="ARBA00023136"/>
    </source>
</evidence>
<dbReference type="InterPro" id="IPR032675">
    <property type="entry name" value="LRR_dom_sf"/>
</dbReference>
<feature type="domain" description="Protein kinase" evidence="20">
    <location>
        <begin position="794"/>
        <end position="1070"/>
    </location>
</feature>
<keyword evidence="6" id="KW-0808">Transferase</keyword>
<dbReference type="PROSITE" id="PS51450">
    <property type="entry name" value="LRR"/>
    <property type="match status" value="1"/>
</dbReference>